<keyword evidence="2" id="KW-0812">Transmembrane</keyword>
<feature type="region of interest" description="Disordered" evidence="1">
    <location>
        <begin position="48"/>
        <end position="68"/>
    </location>
</feature>
<dbReference type="OrthoDB" id="5353310at2759"/>
<evidence type="ECO:0000313" key="3">
    <source>
        <dbReference type="EMBL" id="CAI6337830.1"/>
    </source>
</evidence>
<name>A0A9W4UKU3_9PLEO</name>
<organism evidence="3 4">
    <name type="scientific">Periconia digitata</name>
    <dbReference type="NCBI Taxonomy" id="1303443"/>
    <lineage>
        <taxon>Eukaryota</taxon>
        <taxon>Fungi</taxon>
        <taxon>Dikarya</taxon>
        <taxon>Ascomycota</taxon>
        <taxon>Pezizomycotina</taxon>
        <taxon>Dothideomycetes</taxon>
        <taxon>Pleosporomycetidae</taxon>
        <taxon>Pleosporales</taxon>
        <taxon>Massarineae</taxon>
        <taxon>Periconiaceae</taxon>
        <taxon>Periconia</taxon>
    </lineage>
</organism>
<keyword evidence="4" id="KW-1185">Reference proteome</keyword>
<proteinExistence type="predicted"/>
<feature type="compositionally biased region" description="Polar residues" evidence="1">
    <location>
        <begin position="120"/>
        <end position="133"/>
    </location>
</feature>
<feature type="region of interest" description="Disordered" evidence="1">
    <location>
        <begin position="87"/>
        <end position="210"/>
    </location>
</feature>
<gene>
    <name evidence="3" type="ORF">PDIGIT_LOCUS10945</name>
</gene>
<dbReference type="EMBL" id="CAOQHR010000007">
    <property type="protein sequence ID" value="CAI6337830.1"/>
    <property type="molecule type" value="Genomic_DNA"/>
</dbReference>
<reference evidence="3" key="1">
    <citation type="submission" date="2023-01" db="EMBL/GenBank/DDBJ databases">
        <authorList>
            <person name="Van Ghelder C."/>
            <person name="Rancurel C."/>
        </authorList>
    </citation>
    <scope>NUCLEOTIDE SEQUENCE</scope>
    <source>
        <strain evidence="3">CNCM I-4278</strain>
    </source>
</reference>
<evidence type="ECO:0000256" key="2">
    <source>
        <dbReference type="SAM" id="Phobius"/>
    </source>
</evidence>
<dbReference type="Proteomes" id="UP001152607">
    <property type="component" value="Unassembled WGS sequence"/>
</dbReference>
<feature type="compositionally biased region" description="Polar residues" evidence="1">
    <location>
        <begin position="48"/>
        <end position="65"/>
    </location>
</feature>
<keyword evidence="2" id="KW-0472">Membrane</keyword>
<evidence type="ECO:0000313" key="4">
    <source>
        <dbReference type="Proteomes" id="UP001152607"/>
    </source>
</evidence>
<keyword evidence="2" id="KW-1133">Transmembrane helix</keyword>
<comment type="caution">
    <text evidence="3">The sequence shown here is derived from an EMBL/GenBank/DDBJ whole genome shotgun (WGS) entry which is preliminary data.</text>
</comment>
<feature type="compositionally biased region" description="Low complexity" evidence="1">
    <location>
        <begin position="158"/>
        <end position="183"/>
    </location>
</feature>
<feature type="compositionally biased region" description="Low complexity" evidence="1">
    <location>
        <begin position="94"/>
        <end position="119"/>
    </location>
</feature>
<dbReference type="AlphaFoldDB" id="A0A9W4UKU3"/>
<evidence type="ECO:0000256" key="1">
    <source>
        <dbReference type="SAM" id="MobiDB-lite"/>
    </source>
</evidence>
<feature type="compositionally biased region" description="Polar residues" evidence="1">
    <location>
        <begin position="196"/>
        <end position="209"/>
    </location>
</feature>
<protein>
    <submittedName>
        <fullName evidence="3">Uncharacterized protein</fullName>
    </submittedName>
</protein>
<sequence length="277" mass="30515">MATVRDPNFWKRFSAAVHQDDQLKEEANRSGLKQTYVTTISLADDDITMSSLSPAPTPTSQSHILSGSAPKFALHPQVRYSGELRPVTAGAAPPSFSSHSQSSSLSRPRSQSRPYSSHHTQSNSFARPQSTSYPQPPLPSKPQSHTQVRPSTPPQQPSSPQNLSPQASSTTTTPTRLTKAPRAQTKQGRPRARSNPLFTRQTNGSQLTLGLSGRPQSRFKFWTSVSADPSNRNSWLEGQKRKARQRTYMCWSFWLVLAIVVAGVVAAIVVLKHKHII</sequence>
<feature type="transmembrane region" description="Helical" evidence="2">
    <location>
        <begin position="251"/>
        <end position="271"/>
    </location>
</feature>
<accession>A0A9W4UKU3</accession>